<evidence type="ECO:0000256" key="4">
    <source>
        <dbReference type="ARBA" id="ARBA00022989"/>
    </source>
</evidence>
<dbReference type="PANTHER" id="PTHR13019">
    <property type="entry name" value="GOLGI APPARATUS MEMBRANE PROTEIN TVP23"/>
    <property type="match status" value="1"/>
</dbReference>
<evidence type="ECO:0000256" key="2">
    <source>
        <dbReference type="ARBA" id="ARBA00005467"/>
    </source>
</evidence>
<organism evidence="8 9">
    <name type="scientific">Tritrichomonas musculus</name>
    <dbReference type="NCBI Taxonomy" id="1915356"/>
    <lineage>
        <taxon>Eukaryota</taxon>
        <taxon>Metamonada</taxon>
        <taxon>Parabasalia</taxon>
        <taxon>Tritrichomonadida</taxon>
        <taxon>Tritrichomonadidae</taxon>
        <taxon>Tritrichomonas</taxon>
    </lineage>
</organism>
<dbReference type="Pfam" id="PF05832">
    <property type="entry name" value="DUF846"/>
    <property type="match status" value="1"/>
</dbReference>
<keyword evidence="5 6" id="KW-0472">Membrane</keyword>
<gene>
    <name evidence="8" type="ORF">M9Y10_032084</name>
</gene>
<keyword evidence="9" id="KW-1185">Reference proteome</keyword>
<feature type="transmembrane region" description="Helical" evidence="6">
    <location>
        <begin position="26"/>
        <end position="47"/>
    </location>
</feature>
<keyword evidence="3 6" id="KW-0812">Transmembrane</keyword>
<proteinExistence type="inferred from homology"/>
<feature type="transmembrane region" description="Helical" evidence="6">
    <location>
        <begin position="135"/>
        <end position="156"/>
    </location>
</feature>
<comment type="caution">
    <text evidence="8">The sequence shown here is derived from an EMBL/GenBank/DDBJ whole genome shotgun (WGS) entry which is preliminary data.</text>
</comment>
<feature type="transmembrane region" description="Helical" evidence="6">
    <location>
        <begin position="110"/>
        <end position="128"/>
    </location>
</feature>
<comment type="subcellular location">
    <subcellularLocation>
        <location evidence="1 6">Membrane</location>
        <topology evidence="1 6">Multi-pass membrane protein</topology>
    </subcellularLocation>
</comment>
<dbReference type="Proteomes" id="UP001470230">
    <property type="component" value="Unassembled WGS sequence"/>
</dbReference>
<evidence type="ECO:0000256" key="7">
    <source>
        <dbReference type="SAM" id="MobiDB-lite"/>
    </source>
</evidence>
<evidence type="ECO:0000313" key="8">
    <source>
        <dbReference type="EMBL" id="KAK8839157.1"/>
    </source>
</evidence>
<keyword evidence="4 6" id="KW-1133">Transmembrane helix</keyword>
<evidence type="ECO:0000256" key="1">
    <source>
        <dbReference type="ARBA" id="ARBA00004141"/>
    </source>
</evidence>
<evidence type="ECO:0000256" key="5">
    <source>
        <dbReference type="ARBA" id="ARBA00023136"/>
    </source>
</evidence>
<dbReference type="InterPro" id="IPR008564">
    <property type="entry name" value="TVP23-like"/>
</dbReference>
<feature type="region of interest" description="Disordered" evidence="7">
    <location>
        <begin position="192"/>
        <end position="232"/>
    </location>
</feature>
<accession>A0ABR2H033</accession>
<name>A0ABR2H033_9EUKA</name>
<evidence type="ECO:0000256" key="6">
    <source>
        <dbReference type="RuleBase" id="RU361206"/>
    </source>
</evidence>
<comment type="similarity">
    <text evidence="2 6">Belongs to the TVP23 family.</text>
</comment>
<evidence type="ECO:0000313" key="9">
    <source>
        <dbReference type="Proteomes" id="UP001470230"/>
    </source>
</evidence>
<reference evidence="8 9" key="1">
    <citation type="submission" date="2024-04" db="EMBL/GenBank/DDBJ databases">
        <title>Tritrichomonas musculus Genome.</title>
        <authorList>
            <person name="Alves-Ferreira E."/>
            <person name="Grigg M."/>
            <person name="Lorenzi H."/>
            <person name="Galac M."/>
        </authorList>
    </citation>
    <scope>NUCLEOTIDE SEQUENCE [LARGE SCALE GENOMIC DNA]</scope>
    <source>
        <strain evidence="8 9">EAF2021</strain>
    </source>
</reference>
<dbReference type="PANTHER" id="PTHR13019:SF7">
    <property type="entry name" value="GOLGI APPARATUS MEMBRANE PROTEIN TVP23"/>
    <property type="match status" value="1"/>
</dbReference>
<feature type="compositionally biased region" description="Basic and acidic residues" evidence="7">
    <location>
        <begin position="216"/>
        <end position="232"/>
    </location>
</feature>
<protein>
    <recommendedName>
        <fullName evidence="6">Golgi apparatus membrane protein TVP23 homolog</fullName>
    </recommendedName>
</protein>
<dbReference type="EMBL" id="JAPFFF010000052">
    <property type="protein sequence ID" value="KAK8839157.1"/>
    <property type="molecule type" value="Genomic_DNA"/>
</dbReference>
<sequence length="232" mass="26400">MNHISESDDGQSLIGTKQTCTSKYPFLVFLLVKIAPFLTYFFIFSFLHDPSVSVVLFFISQCFEFFMIKNVCGLDLIGIKWYVEPNNDGSFLQYYAKPAPYVPNYTLSNVFWIGFIAAIILWIVTFFIDLFERNIFHILICLIGLIAQGTNLLLFMRAHAATQKNAAKVALAGLLDDTVKFNLVNDDEKYSNDDNDDDLSGDNSVIDDNISNEDNDNFKFEESEDSNKINNL</sequence>
<evidence type="ECO:0000256" key="3">
    <source>
        <dbReference type="ARBA" id="ARBA00022692"/>
    </source>
</evidence>